<accession>A0A271K9B0</accession>
<dbReference type="OrthoDB" id="9799036at2"/>
<dbReference type="InterPro" id="IPR050563">
    <property type="entry name" value="4-hydroxybenzoyl-CoA_TE"/>
</dbReference>
<dbReference type="SUPFAM" id="SSF54637">
    <property type="entry name" value="Thioesterase/thiol ester dehydrase-isomerase"/>
    <property type="match status" value="1"/>
</dbReference>
<sequence length="156" mass="18140">MQRSEMAKTDFTFSIPLRVRWAEVDAQGVVFNANYVNYFSLALWEYMRALRVRLVDREDHIDFHTVKISAELKAPLHFDDDVEIFARASWTGRTSLAFALEIYPRDGETLLSSGEIVWVSFDRTTYRPAPIPQALVDLLRGREGERMRVKPFLPKD</sequence>
<evidence type="ECO:0000313" key="3">
    <source>
        <dbReference type="EMBL" id="PAP92240.1"/>
    </source>
</evidence>
<evidence type="ECO:0000256" key="2">
    <source>
        <dbReference type="ARBA" id="ARBA00022801"/>
    </source>
</evidence>
<evidence type="ECO:0000256" key="1">
    <source>
        <dbReference type="ARBA" id="ARBA00005953"/>
    </source>
</evidence>
<dbReference type="InterPro" id="IPR006684">
    <property type="entry name" value="YbgC/YbaW"/>
</dbReference>
<comment type="caution">
    <text evidence="3">The sequence shown here is derived from an EMBL/GenBank/DDBJ whole genome shotgun (WGS) entry which is preliminary data.</text>
</comment>
<dbReference type="Proteomes" id="UP000215931">
    <property type="component" value="Unassembled WGS sequence"/>
</dbReference>
<comment type="similarity">
    <text evidence="1">Belongs to the 4-hydroxybenzoyl-CoA thioesterase family.</text>
</comment>
<name>A0A271K9B0_9HYPH</name>
<keyword evidence="2" id="KW-0378">Hydrolase</keyword>
<dbReference type="InterPro" id="IPR029069">
    <property type="entry name" value="HotDog_dom_sf"/>
</dbReference>
<protein>
    <submittedName>
        <fullName evidence="3">Uncharacterized protein</fullName>
    </submittedName>
</protein>
<dbReference type="NCBIfam" id="TIGR00051">
    <property type="entry name" value="YbgC/FadM family acyl-CoA thioesterase"/>
    <property type="match status" value="1"/>
</dbReference>
<evidence type="ECO:0000313" key="4">
    <source>
        <dbReference type="Proteomes" id="UP000215931"/>
    </source>
</evidence>
<dbReference type="Gene3D" id="3.10.129.10">
    <property type="entry name" value="Hotdog Thioesterase"/>
    <property type="match status" value="1"/>
</dbReference>
<dbReference type="PANTHER" id="PTHR31793:SF27">
    <property type="entry name" value="NOVEL THIOESTERASE SUPERFAMILY DOMAIN AND SAPOSIN A-TYPE DOMAIN CONTAINING PROTEIN (0610012H03RIK)"/>
    <property type="match status" value="1"/>
</dbReference>
<dbReference type="CDD" id="cd00586">
    <property type="entry name" value="4HBT"/>
    <property type="match status" value="1"/>
</dbReference>
<reference evidence="3 4" key="1">
    <citation type="submission" date="2017-08" db="EMBL/GenBank/DDBJ databases">
        <title>Mesorhizobium wenxinae sp. nov., a novel rhizobial species isolated from root nodules of chickpea (Cicer arietinum L.).</title>
        <authorList>
            <person name="Zhang J."/>
        </authorList>
    </citation>
    <scope>NUCLEOTIDE SEQUENCE [LARGE SCALE GENOMIC DNA]</scope>
    <source>
        <strain evidence="4">WYCCWR 10019</strain>
    </source>
</reference>
<dbReference type="EMBL" id="NPKH01000035">
    <property type="protein sequence ID" value="PAP92240.1"/>
    <property type="molecule type" value="Genomic_DNA"/>
</dbReference>
<gene>
    <name evidence="3" type="ORF">CIT31_27235</name>
</gene>
<organism evidence="3 4">
    <name type="scientific">Mesorhizobium wenxiniae</name>
    <dbReference type="NCBI Taxonomy" id="2014805"/>
    <lineage>
        <taxon>Bacteria</taxon>
        <taxon>Pseudomonadati</taxon>
        <taxon>Pseudomonadota</taxon>
        <taxon>Alphaproteobacteria</taxon>
        <taxon>Hyphomicrobiales</taxon>
        <taxon>Phyllobacteriaceae</taxon>
        <taxon>Mesorhizobium</taxon>
    </lineage>
</organism>
<dbReference type="Pfam" id="PF13279">
    <property type="entry name" value="4HBT_2"/>
    <property type="match status" value="1"/>
</dbReference>
<dbReference type="AlphaFoldDB" id="A0A271K9B0"/>
<dbReference type="GO" id="GO:0047617">
    <property type="term" value="F:fatty acyl-CoA hydrolase activity"/>
    <property type="evidence" value="ECO:0007669"/>
    <property type="project" value="TreeGrafter"/>
</dbReference>
<dbReference type="PANTHER" id="PTHR31793">
    <property type="entry name" value="4-HYDROXYBENZOYL-COA THIOESTERASE FAMILY MEMBER"/>
    <property type="match status" value="1"/>
</dbReference>
<proteinExistence type="inferred from homology"/>
<dbReference type="PIRSF" id="PIRSF003230">
    <property type="entry name" value="YbgC"/>
    <property type="match status" value="1"/>
</dbReference>
<keyword evidence="4" id="KW-1185">Reference proteome</keyword>